<comment type="function">
    <text evidence="13 17">Initiates complex N-linked carbohydrate formation. Essential for the conversion of high-mannose to hybrid and complex N-glycans.</text>
</comment>
<evidence type="ECO:0000256" key="14">
    <source>
        <dbReference type="ARBA" id="ARBA00038949"/>
    </source>
</evidence>
<dbReference type="EC" id="2.4.1.101" evidence="14 17"/>
<keyword evidence="5" id="KW-0808">Transferase</keyword>
<evidence type="ECO:0000256" key="7">
    <source>
        <dbReference type="ARBA" id="ARBA00022723"/>
    </source>
</evidence>
<comment type="cofactor">
    <cofactor evidence="17">
        <name>Mn(2+)</name>
        <dbReference type="ChEBI" id="CHEBI:29035"/>
    </cofactor>
    <text evidence="17">The cofactor is mostly bound to the substrate.</text>
</comment>
<dbReference type="GO" id="GO:0003827">
    <property type="term" value="F:alpha-1,3-mannosylglycoprotein 2-beta-N-acetylglucosaminyltransferase activity"/>
    <property type="evidence" value="ECO:0007669"/>
    <property type="project" value="UniProtKB-UniRule"/>
</dbReference>
<dbReference type="SUPFAM" id="SSF53448">
    <property type="entry name" value="Nucleotide-diphospho-sugar transferases"/>
    <property type="match status" value="1"/>
</dbReference>
<evidence type="ECO:0000256" key="17">
    <source>
        <dbReference type="RuleBase" id="RU368119"/>
    </source>
</evidence>
<dbReference type="InterPro" id="IPR029044">
    <property type="entry name" value="Nucleotide-diphossugar_trans"/>
</dbReference>
<dbReference type="PANTHER" id="PTHR10468">
    <property type="entry name" value="PROTEIN O-LINKED-MANNOSE BETA-1,2-N-ACETYLGLUCOSAMINYLTRANSFERASE 1/ALPHA-1,3-MANNOSYL-GLYCOPROTEIN 2-BETA-N-ACETYLGLUCOSAMINYLTRANSFERASE"/>
    <property type="match status" value="1"/>
</dbReference>
<evidence type="ECO:0000256" key="5">
    <source>
        <dbReference type="ARBA" id="ARBA00022679"/>
    </source>
</evidence>
<evidence type="ECO:0000256" key="2">
    <source>
        <dbReference type="ARBA" id="ARBA00004922"/>
    </source>
</evidence>
<comment type="catalytic activity">
    <reaction evidence="16 17">
        <text>N(4)-(alpha-D-Man-(1-&gt;3)-[alpha-D-Man-(1-&gt;3)-[alpha-D-Man-(1-&gt;6)]-alpha-D-Man-(1-&gt;6)]-beta-D-Man-(1-&gt;4)-beta-D-GlcNAc-(1-&gt;4)-beta-D-GlcNAc)-L-asparaginyl-[protein] (N-glucan mannose isomer 5A1,2) + UDP-N-acetyl-alpha-D-glucosamine = N(4)-{beta-D-GlcNAc-(1-&gt;2)-alpha-D-Man-(1-&gt;3)-[alpha-D-Man-(1-&gt;3)-[alpha-D-Man-(1-&gt;6)]-alpha-D-Man-(1-&gt;6)]-beta-D-Man-(1-&gt;4)-beta-D-GlcNAc-(1-&gt;4)-beta-D-GlcNAc}-L-asparaginyl-[protein] + UDP + H(+)</text>
        <dbReference type="Rhea" id="RHEA:11456"/>
        <dbReference type="Rhea" id="RHEA-COMP:14367"/>
        <dbReference type="Rhea" id="RHEA-COMP:14368"/>
        <dbReference type="ChEBI" id="CHEBI:15378"/>
        <dbReference type="ChEBI" id="CHEBI:57705"/>
        <dbReference type="ChEBI" id="CHEBI:58223"/>
        <dbReference type="ChEBI" id="CHEBI:59087"/>
        <dbReference type="ChEBI" id="CHEBI:60625"/>
        <dbReference type="EC" id="2.4.1.101"/>
    </reaction>
</comment>
<keyword evidence="11" id="KW-0472">Membrane</keyword>
<dbReference type="PANTHER" id="PTHR10468:SF0">
    <property type="entry name" value="ALPHA-1,3-MANNOSYL-GLYCOPROTEIN 2-BETA-N-ACETYLGLUCOSAMINYLTRANSFERASE"/>
    <property type="match status" value="1"/>
</dbReference>
<evidence type="ECO:0000256" key="16">
    <source>
        <dbReference type="ARBA" id="ARBA00049421"/>
    </source>
</evidence>
<evidence type="ECO:0000256" key="4">
    <source>
        <dbReference type="ARBA" id="ARBA00022676"/>
    </source>
</evidence>
<keyword evidence="6" id="KW-0812">Transmembrane</keyword>
<keyword evidence="10 17" id="KW-0333">Golgi apparatus</keyword>
<proteinExistence type="inferred from homology"/>
<evidence type="ECO:0000313" key="19">
    <source>
        <dbReference type="WBParaSite" id="DME_0000595101-mRNA-1"/>
    </source>
</evidence>
<evidence type="ECO:0000313" key="18">
    <source>
        <dbReference type="Proteomes" id="UP000038040"/>
    </source>
</evidence>
<dbReference type="FunFam" id="3.90.550.10:FF:000055">
    <property type="entry name" value="Alpha-1,3-mannosyl-glycoprotein 2-beta-N-acetylglucosaminyltransferase"/>
    <property type="match status" value="1"/>
</dbReference>
<dbReference type="Pfam" id="PF03071">
    <property type="entry name" value="GNT-I"/>
    <property type="match status" value="1"/>
</dbReference>
<dbReference type="AlphaFoldDB" id="A0A0N4UEX2"/>
<keyword evidence="7 17" id="KW-0479">Metal-binding</keyword>
<evidence type="ECO:0000256" key="1">
    <source>
        <dbReference type="ARBA" id="ARBA00004323"/>
    </source>
</evidence>
<evidence type="ECO:0000256" key="11">
    <source>
        <dbReference type="ARBA" id="ARBA00023136"/>
    </source>
</evidence>
<keyword evidence="9" id="KW-1133">Transmembrane helix</keyword>
<keyword evidence="8 17" id="KW-0735">Signal-anchor</keyword>
<comment type="pathway">
    <text evidence="2 17">Protein modification; protein glycosylation.</text>
</comment>
<comment type="similarity">
    <text evidence="3 17">Belongs to the glycosyltransferase 13 family.</text>
</comment>
<dbReference type="GO" id="GO:0030145">
    <property type="term" value="F:manganese ion binding"/>
    <property type="evidence" value="ECO:0007669"/>
    <property type="project" value="UniProtKB-UniRule"/>
</dbReference>
<dbReference type="InterPro" id="IPR052261">
    <property type="entry name" value="Glycosyltransferase_13"/>
</dbReference>
<dbReference type="GO" id="GO:0006487">
    <property type="term" value="P:protein N-linked glycosylation"/>
    <property type="evidence" value="ECO:0007669"/>
    <property type="project" value="TreeGrafter"/>
</dbReference>
<sequence length="351" mass="41174">LASERSSQLESYLYENYFSVKRRKTTLNHSLNEWPYPIPVLVFVCNRALAIKHHLDKLLKYRSSADKFPIIVSQDCDDKLVTNVVKSYGNSVNYIKHLSGEKVNISTAAGHRRYLTYYRIARHYRLGLTYVFDHLKYSSVIITEDDLDIAPDFFNYFSATRYLLDRDPSLFCISAWNDNGKLNLIDKEAAEVLYRSDFFPGLGWMMSSDLWKELGPIWPSGFWDDWIRDPLRRKDRACIRPEISRTGMTKEGQDGASNGLFFNKHLARIAINQYPVDFTAENLDYLLKENYDKVFLERVYSAEVITTLYLSKTKLLKRNNEYRIEYSTIIDYLFIAEKLQIMRDFKVNLLA</sequence>
<evidence type="ECO:0000256" key="10">
    <source>
        <dbReference type="ARBA" id="ARBA00023034"/>
    </source>
</evidence>
<dbReference type="WBParaSite" id="DME_0000595101-mRNA-1">
    <property type="protein sequence ID" value="DME_0000595101-mRNA-1"/>
    <property type="gene ID" value="DME_0000595101"/>
</dbReference>
<evidence type="ECO:0000256" key="15">
    <source>
        <dbReference type="ARBA" id="ARBA00041712"/>
    </source>
</evidence>
<dbReference type="InterPro" id="IPR004139">
    <property type="entry name" value="Glyco_trans_13"/>
</dbReference>
<evidence type="ECO:0000256" key="12">
    <source>
        <dbReference type="ARBA" id="ARBA00023211"/>
    </source>
</evidence>
<evidence type="ECO:0000256" key="8">
    <source>
        <dbReference type="ARBA" id="ARBA00022968"/>
    </source>
</evidence>
<keyword evidence="12 17" id="KW-0464">Manganese</keyword>
<accession>A0A0N4UEX2</accession>
<evidence type="ECO:0000256" key="9">
    <source>
        <dbReference type="ARBA" id="ARBA00022989"/>
    </source>
</evidence>
<evidence type="ECO:0000256" key="13">
    <source>
        <dbReference type="ARBA" id="ARBA00037706"/>
    </source>
</evidence>
<keyword evidence="4 17" id="KW-0328">Glycosyltransferase</keyword>
<comment type="subcellular location">
    <subcellularLocation>
        <location evidence="1 17">Golgi apparatus membrane</location>
        <topology evidence="1 17">Single-pass type II membrane protein</topology>
    </subcellularLocation>
</comment>
<protein>
    <recommendedName>
        <fullName evidence="14 17">Alpha-1,3-mannosyl-glycoprotein 2-beta-N-acetylglucosaminyltransferase</fullName>
        <shortName evidence="17">GNT-I</shortName>
        <shortName evidence="17">GlcNAc-T I</shortName>
        <ecNumber evidence="14 17">2.4.1.101</ecNumber>
    </recommendedName>
    <alternativeName>
        <fullName evidence="15 17">N-glycosyl-oligosaccharide-glycoprotein N-acetylglucosaminyltransferase I</fullName>
    </alternativeName>
</protein>
<name>A0A0N4UEX2_DRAME</name>
<dbReference type="Gene3D" id="3.90.550.10">
    <property type="entry name" value="Spore Coat Polysaccharide Biosynthesis Protein SpsA, Chain A"/>
    <property type="match status" value="1"/>
</dbReference>
<organism evidence="18 19">
    <name type="scientific">Dracunculus medinensis</name>
    <name type="common">Guinea worm</name>
    <dbReference type="NCBI Taxonomy" id="318479"/>
    <lineage>
        <taxon>Eukaryota</taxon>
        <taxon>Metazoa</taxon>
        <taxon>Ecdysozoa</taxon>
        <taxon>Nematoda</taxon>
        <taxon>Chromadorea</taxon>
        <taxon>Rhabditida</taxon>
        <taxon>Spirurina</taxon>
        <taxon>Dracunculoidea</taxon>
        <taxon>Dracunculidae</taxon>
        <taxon>Dracunculus</taxon>
    </lineage>
</organism>
<reference evidence="19" key="1">
    <citation type="submission" date="2017-02" db="UniProtKB">
        <authorList>
            <consortium name="WormBaseParasite"/>
        </authorList>
    </citation>
    <scope>IDENTIFICATION</scope>
</reference>
<dbReference type="GO" id="GO:0000139">
    <property type="term" value="C:Golgi membrane"/>
    <property type="evidence" value="ECO:0007669"/>
    <property type="project" value="UniProtKB-SubCell"/>
</dbReference>
<evidence type="ECO:0000256" key="3">
    <source>
        <dbReference type="ARBA" id="ARBA00006492"/>
    </source>
</evidence>
<evidence type="ECO:0000256" key="6">
    <source>
        <dbReference type="ARBA" id="ARBA00022692"/>
    </source>
</evidence>
<dbReference type="UniPathway" id="UPA00378"/>
<dbReference type="Proteomes" id="UP000038040">
    <property type="component" value="Unplaced"/>
</dbReference>